<dbReference type="InterPro" id="IPR018488">
    <property type="entry name" value="cNMP-bd_CS"/>
</dbReference>
<dbReference type="InterPro" id="IPR050397">
    <property type="entry name" value="Env_Response_Regulators"/>
</dbReference>
<organism evidence="2 3">
    <name type="scientific">Novipirellula galeiformis</name>
    <dbReference type="NCBI Taxonomy" id="2528004"/>
    <lineage>
        <taxon>Bacteria</taxon>
        <taxon>Pseudomonadati</taxon>
        <taxon>Planctomycetota</taxon>
        <taxon>Planctomycetia</taxon>
        <taxon>Pirellulales</taxon>
        <taxon>Pirellulaceae</taxon>
        <taxon>Novipirellula</taxon>
    </lineage>
</organism>
<evidence type="ECO:0000313" key="3">
    <source>
        <dbReference type="Proteomes" id="UP000316304"/>
    </source>
</evidence>
<dbReference type="InterPro" id="IPR014710">
    <property type="entry name" value="RmlC-like_jellyroll"/>
</dbReference>
<dbReference type="InterPro" id="IPR018490">
    <property type="entry name" value="cNMP-bd_dom_sf"/>
</dbReference>
<dbReference type="RefSeq" id="WP_146594793.1">
    <property type="nucleotide sequence ID" value="NZ_SJPT01000004.1"/>
</dbReference>
<dbReference type="AlphaFoldDB" id="A0A5C6CJK6"/>
<evidence type="ECO:0000313" key="2">
    <source>
        <dbReference type="EMBL" id="TWU22989.1"/>
    </source>
</evidence>
<dbReference type="OrthoDB" id="9798104at2"/>
<comment type="caution">
    <text evidence="2">The sequence shown here is derived from an EMBL/GenBank/DDBJ whole genome shotgun (WGS) entry which is preliminary data.</text>
</comment>
<dbReference type="Proteomes" id="UP000316304">
    <property type="component" value="Unassembled WGS sequence"/>
</dbReference>
<gene>
    <name evidence="2" type="primary">crp_1</name>
    <name evidence="2" type="ORF">Pla52o_25230</name>
</gene>
<reference evidence="2 3" key="1">
    <citation type="submission" date="2019-02" db="EMBL/GenBank/DDBJ databases">
        <title>Deep-cultivation of Planctomycetes and their phenomic and genomic characterization uncovers novel biology.</title>
        <authorList>
            <person name="Wiegand S."/>
            <person name="Jogler M."/>
            <person name="Boedeker C."/>
            <person name="Pinto D."/>
            <person name="Vollmers J."/>
            <person name="Rivas-Marin E."/>
            <person name="Kohn T."/>
            <person name="Peeters S.H."/>
            <person name="Heuer A."/>
            <person name="Rast P."/>
            <person name="Oberbeckmann S."/>
            <person name="Bunk B."/>
            <person name="Jeske O."/>
            <person name="Meyerdierks A."/>
            <person name="Storesund J.E."/>
            <person name="Kallscheuer N."/>
            <person name="Luecker S."/>
            <person name="Lage O.M."/>
            <person name="Pohl T."/>
            <person name="Merkel B.J."/>
            <person name="Hornburger P."/>
            <person name="Mueller R.-W."/>
            <person name="Bruemmer F."/>
            <person name="Labrenz M."/>
            <person name="Spormann A.M."/>
            <person name="Op Den Camp H."/>
            <person name="Overmann J."/>
            <person name="Amann R."/>
            <person name="Jetten M.S.M."/>
            <person name="Mascher T."/>
            <person name="Medema M.H."/>
            <person name="Devos D.P."/>
            <person name="Kaster A.-K."/>
            <person name="Ovreas L."/>
            <person name="Rohde M."/>
            <person name="Galperin M.Y."/>
            <person name="Jogler C."/>
        </authorList>
    </citation>
    <scope>NUCLEOTIDE SEQUENCE [LARGE SCALE GENOMIC DNA]</scope>
    <source>
        <strain evidence="2 3">Pla52o</strain>
    </source>
</reference>
<dbReference type="SMART" id="SM00100">
    <property type="entry name" value="cNMP"/>
    <property type="match status" value="1"/>
</dbReference>
<proteinExistence type="predicted"/>
<dbReference type="Gene3D" id="2.60.120.10">
    <property type="entry name" value="Jelly Rolls"/>
    <property type="match status" value="1"/>
</dbReference>
<dbReference type="Pfam" id="PF00027">
    <property type="entry name" value="cNMP_binding"/>
    <property type="match status" value="1"/>
</dbReference>
<accession>A0A5C6CJK6</accession>
<evidence type="ECO:0000259" key="1">
    <source>
        <dbReference type="PROSITE" id="PS50042"/>
    </source>
</evidence>
<dbReference type="PROSITE" id="PS00889">
    <property type="entry name" value="CNMP_BINDING_2"/>
    <property type="match status" value="1"/>
</dbReference>
<dbReference type="GO" id="GO:0005829">
    <property type="term" value="C:cytosol"/>
    <property type="evidence" value="ECO:0007669"/>
    <property type="project" value="TreeGrafter"/>
</dbReference>
<dbReference type="GO" id="GO:0003700">
    <property type="term" value="F:DNA-binding transcription factor activity"/>
    <property type="evidence" value="ECO:0007669"/>
    <property type="project" value="TreeGrafter"/>
</dbReference>
<dbReference type="SUPFAM" id="SSF51206">
    <property type="entry name" value="cAMP-binding domain-like"/>
    <property type="match status" value="1"/>
</dbReference>
<dbReference type="InterPro" id="IPR000595">
    <property type="entry name" value="cNMP-bd_dom"/>
</dbReference>
<feature type="domain" description="Cyclic nucleotide-binding" evidence="1">
    <location>
        <begin position="14"/>
        <end position="115"/>
    </location>
</feature>
<name>A0A5C6CJK6_9BACT</name>
<keyword evidence="3" id="KW-1185">Reference proteome</keyword>
<dbReference type="PANTHER" id="PTHR24567:SF74">
    <property type="entry name" value="HTH-TYPE TRANSCRIPTIONAL REGULATOR ARCR"/>
    <property type="match status" value="1"/>
</dbReference>
<dbReference type="CDD" id="cd00038">
    <property type="entry name" value="CAP_ED"/>
    <property type="match status" value="1"/>
</dbReference>
<sequence length="162" mass="18090">MTEAQAKLLRQMAVFGGLKNESLALILAESLTLTLAAEDYFFHEGDAGESLFVIETGTVLIQRRWRNEAIVLGRLASSDCFGEMALIDFQSRSASAKAECNTSAIEIPRSALRALYRSDVEQYAIIMMNLGREVSRRLRLADECLFQLQQDHGIKTPFARTV</sequence>
<dbReference type="EMBL" id="SJPT01000004">
    <property type="protein sequence ID" value="TWU22989.1"/>
    <property type="molecule type" value="Genomic_DNA"/>
</dbReference>
<dbReference type="PANTHER" id="PTHR24567">
    <property type="entry name" value="CRP FAMILY TRANSCRIPTIONAL REGULATORY PROTEIN"/>
    <property type="match status" value="1"/>
</dbReference>
<keyword evidence="2" id="KW-0675">Receptor</keyword>
<protein>
    <submittedName>
        <fullName evidence="2">cAMP receptor protein</fullName>
    </submittedName>
</protein>
<dbReference type="PROSITE" id="PS50042">
    <property type="entry name" value="CNMP_BINDING_3"/>
    <property type="match status" value="1"/>
</dbReference>